<feature type="compositionally biased region" description="Basic and acidic residues" evidence="1">
    <location>
        <begin position="69"/>
        <end position="78"/>
    </location>
</feature>
<name>A0AAJ6ZTB5_PAPXU</name>
<protein>
    <submittedName>
        <fullName evidence="2">Uncharacterized protein LOC106125982</fullName>
    </submittedName>
</protein>
<feature type="compositionally biased region" description="Polar residues" evidence="1">
    <location>
        <begin position="22"/>
        <end position="33"/>
    </location>
</feature>
<dbReference type="Proteomes" id="UP000694872">
    <property type="component" value="Unplaced"/>
</dbReference>
<reference evidence="2" key="1">
    <citation type="submission" date="2025-08" db="UniProtKB">
        <authorList>
            <consortium name="RefSeq"/>
        </authorList>
    </citation>
    <scope>IDENTIFICATION</scope>
</reference>
<feature type="region of interest" description="Disordered" evidence="1">
    <location>
        <begin position="1"/>
        <end position="84"/>
    </location>
</feature>
<accession>A0AAJ6ZTB5</accession>
<proteinExistence type="predicted"/>
<feature type="compositionally biased region" description="Basic residues" evidence="1">
    <location>
        <begin position="11"/>
        <end position="20"/>
    </location>
</feature>
<evidence type="ECO:0000256" key="1">
    <source>
        <dbReference type="SAM" id="MobiDB-lite"/>
    </source>
</evidence>
<organism evidence="2">
    <name type="scientific">Papilio xuthus</name>
    <name type="common">Asian swallowtail butterfly</name>
    <dbReference type="NCBI Taxonomy" id="66420"/>
    <lineage>
        <taxon>Eukaryota</taxon>
        <taxon>Metazoa</taxon>
        <taxon>Ecdysozoa</taxon>
        <taxon>Arthropoda</taxon>
        <taxon>Hexapoda</taxon>
        <taxon>Insecta</taxon>
        <taxon>Pterygota</taxon>
        <taxon>Neoptera</taxon>
        <taxon>Endopterygota</taxon>
        <taxon>Lepidoptera</taxon>
        <taxon>Glossata</taxon>
        <taxon>Ditrysia</taxon>
        <taxon>Papilionoidea</taxon>
        <taxon>Papilionidae</taxon>
        <taxon>Papilioninae</taxon>
        <taxon>Papilio</taxon>
    </lineage>
</organism>
<gene>
    <name evidence="2" type="primary">LOC106125982</name>
</gene>
<dbReference type="RefSeq" id="XP_013178850.1">
    <property type="nucleotide sequence ID" value="XM_013323396.1"/>
</dbReference>
<dbReference type="GeneID" id="106125982"/>
<sequence>MESKNRSGAVKSKRSKRRFLTKSDNYMNSNETNKSVDKYTLKTRGPYVVRNPPKLNTDDNLDDGPTPKNRTEKKENQRKFSSTVITTSLLGNRKFITHEVVKTKRKNRNNKTEQNDNSTNDVNNSKDLKVKAKSKSSYKKSNKDDDIIYVLPSRNYNYESITNTISMISKQDNPSNICNKEIHQTCSGFDRIADEVLEGWIKRKEKIKSSEQAIISKEKPNEVFNLCVDFIDPNNDENIHEIPSTSKTERTFIKSQKSISRNTLQNNYDIDLTDNNISNKFYIIEDESKPRLKKPKTLVKNNLKTQSFIHSKQTRTNKKHNYKDIKRNSKKEFISLIKKELQLPIYEEPRNMFEALKTLARHRNKDNHISFVDGIASKTRNAECDYDNPKLIKSFKKFIPKSKIISYPRPQRKANQSKIPSPLEVKHFHKTTVNKLQVITI</sequence>
<feature type="region of interest" description="Disordered" evidence="1">
    <location>
        <begin position="98"/>
        <end position="137"/>
    </location>
</feature>
<dbReference type="AlphaFoldDB" id="A0AAJ6ZTB5"/>
<evidence type="ECO:0000313" key="2">
    <source>
        <dbReference type="RefSeq" id="XP_013178850.1"/>
    </source>
</evidence>
<dbReference type="KEGG" id="pxu:106125982"/>